<proteinExistence type="predicted"/>
<keyword evidence="2" id="KW-0812">Transmembrane</keyword>
<evidence type="ECO:0000256" key="2">
    <source>
        <dbReference type="SAM" id="Phobius"/>
    </source>
</evidence>
<evidence type="ECO:0008006" key="6">
    <source>
        <dbReference type="Google" id="ProtNLM"/>
    </source>
</evidence>
<evidence type="ECO:0000313" key="5">
    <source>
        <dbReference type="Proteomes" id="UP000078437"/>
    </source>
</evidence>
<feature type="region of interest" description="Disordered" evidence="1">
    <location>
        <begin position="39"/>
        <end position="86"/>
    </location>
</feature>
<dbReference type="KEGG" id="agy:ATC03_13310"/>
<dbReference type="RefSeq" id="WP_067877962.1">
    <property type="nucleotide sequence ID" value="NZ_CP013979.1"/>
</dbReference>
<keyword evidence="2" id="KW-1133">Transmembrane helix</keyword>
<reference evidence="4 5" key="1">
    <citation type="journal article" date="2016" name="Int. J. Syst. Evol. Microbiol.">
        <title>Agromyces aureus sp. nov., isolated from the rhizosphere of Salix caprea L. grown in a heavy-metal-contaminated soil.</title>
        <authorList>
            <person name="Corretto E."/>
            <person name="Antonielli L."/>
            <person name="Sessitsch A."/>
            <person name="Compant S."/>
            <person name="Gorfer M."/>
            <person name="Kuffner M."/>
            <person name="Brader G."/>
        </authorList>
    </citation>
    <scope>NUCLEOTIDE SEQUENCE [LARGE SCALE GENOMIC DNA]</scope>
    <source>
        <strain evidence="4 5">AR33</strain>
    </source>
</reference>
<dbReference type="Proteomes" id="UP000078437">
    <property type="component" value="Chromosome"/>
</dbReference>
<dbReference type="AlphaFoldDB" id="A0A191WH85"/>
<feature type="region of interest" description="Disordered" evidence="1">
    <location>
        <begin position="102"/>
        <end position="131"/>
    </location>
</feature>
<feature type="transmembrane region" description="Helical" evidence="2">
    <location>
        <begin position="505"/>
        <end position="529"/>
    </location>
</feature>
<feature type="compositionally biased region" description="Low complexity" evidence="1">
    <location>
        <begin position="46"/>
        <end position="62"/>
    </location>
</feature>
<sequence length="534" mass="52324">MSTQLSPRARFGLVTGAVATMTALAFALAPLPALADDAVPDPPPAAAAESTEAPDAAAIVVPEPAPAEEPADAAAPEPAAPEAAAPDAAVIEAPPAVTPAVEAPAEAPADAPAGTSADVPADAPAGDSSTAGVPEVVVAAPETTVEETLAEAVEEPTVTLFAAAAAGPVVAALPVPGSPCYPAVCITNGTILLAVNPTGELNTSDATGSAAGPGDAGLAYLPTGNDSTSPGCLCEGWGVGDPASGVWGGADLDTEGPGGTNLEVESFEFTGSTATSVVVVRDAASAPVFRVTHQYIPSPATPNLYQVNVIIENISGATIATVQYRRLMDWDIEPTAFSEFVTIQGGSATALFYTSDDGFASPNPLSGPSSIIFEGNGVDQGPGDIGALFDFRFGALAPGASHSFVTFYGAAATEAEANAALGAVGAEAYSYGQSSLDPATGTPNTFIFAFGNIGGAPLFSPSGAPLQPAPAVAPVAAAPVAAVAAHDVTELEDVTPSLASTGTELALPGLLALAALLLGGIAVAAGAVARRRSA</sequence>
<dbReference type="OrthoDB" id="5003858at2"/>
<protein>
    <recommendedName>
        <fullName evidence="6">Gram-positive cocci surface proteins LPxTG domain-containing protein</fullName>
    </recommendedName>
</protein>
<evidence type="ECO:0000313" key="4">
    <source>
        <dbReference type="EMBL" id="ANJ27544.1"/>
    </source>
</evidence>
<evidence type="ECO:0000256" key="1">
    <source>
        <dbReference type="SAM" id="MobiDB-lite"/>
    </source>
</evidence>
<keyword evidence="5" id="KW-1185">Reference proteome</keyword>
<name>A0A191WH85_9MICO</name>
<feature type="compositionally biased region" description="Low complexity" evidence="1">
    <location>
        <begin position="102"/>
        <end position="113"/>
    </location>
</feature>
<feature type="signal peptide" evidence="3">
    <location>
        <begin position="1"/>
        <end position="35"/>
    </location>
</feature>
<dbReference type="EMBL" id="CP013979">
    <property type="protein sequence ID" value="ANJ27544.1"/>
    <property type="molecule type" value="Genomic_DNA"/>
</dbReference>
<dbReference type="STRING" id="453304.ATC03_13310"/>
<keyword evidence="2" id="KW-0472">Membrane</keyword>
<keyword evidence="3" id="KW-0732">Signal</keyword>
<evidence type="ECO:0000256" key="3">
    <source>
        <dbReference type="SAM" id="SignalP"/>
    </source>
</evidence>
<reference evidence="5" key="2">
    <citation type="submission" date="2016-01" db="EMBL/GenBank/DDBJ databases">
        <title>Complete genome sequence of Agromyces aureus AR33T and comparison with related organisms.</title>
        <authorList>
            <person name="Corretto E."/>
            <person name="Antonielli L."/>
            <person name="Sessitsch A."/>
            <person name="Brader G."/>
        </authorList>
    </citation>
    <scope>NUCLEOTIDE SEQUENCE [LARGE SCALE GENOMIC DNA]</scope>
    <source>
        <strain evidence="5">AR33</strain>
    </source>
</reference>
<feature type="chain" id="PRO_5008249430" description="Gram-positive cocci surface proteins LPxTG domain-containing protein" evidence="3">
    <location>
        <begin position="36"/>
        <end position="534"/>
    </location>
</feature>
<gene>
    <name evidence="4" type="ORF">ATC03_13310</name>
</gene>
<organism evidence="4 5">
    <name type="scientific">Agromyces aureus</name>
    <dbReference type="NCBI Taxonomy" id="453304"/>
    <lineage>
        <taxon>Bacteria</taxon>
        <taxon>Bacillati</taxon>
        <taxon>Actinomycetota</taxon>
        <taxon>Actinomycetes</taxon>
        <taxon>Micrococcales</taxon>
        <taxon>Microbacteriaceae</taxon>
        <taxon>Agromyces</taxon>
    </lineage>
</organism>
<feature type="compositionally biased region" description="Low complexity" evidence="1">
    <location>
        <begin position="72"/>
        <end position="86"/>
    </location>
</feature>
<accession>A0A191WH85</accession>